<dbReference type="EMBL" id="CH480819">
    <property type="protein sequence ID" value="EDW53029.1"/>
    <property type="molecule type" value="Genomic_DNA"/>
</dbReference>
<dbReference type="GO" id="GO:0046872">
    <property type="term" value="F:metal ion binding"/>
    <property type="evidence" value="ECO:0007669"/>
    <property type="project" value="UniProtKB-KW"/>
</dbReference>
<evidence type="ECO:0000256" key="4">
    <source>
        <dbReference type="ARBA" id="ARBA00022553"/>
    </source>
</evidence>
<evidence type="ECO:0000256" key="3">
    <source>
        <dbReference type="ARBA" id="ARBA00022527"/>
    </source>
</evidence>
<comment type="catalytic activity">
    <reaction evidence="12">
        <text>L-seryl-[protein] + ATP = O-phospho-L-seryl-[protein] + ADP + H(+)</text>
        <dbReference type="Rhea" id="RHEA:17989"/>
        <dbReference type="Rhea" id="RHEA-COMP:9863"/>
        <dbReference type="Rhea" id="RHEA-COMP:11604"/>
        <dbReference type="ChEBI" id="CHEBI:15378"/>
        <dbReference type="ChEBI" id="CHEBI:29999"/>
        <dbReference type="ChEBI" id="CHEBI:30616"/>
        <dbReference type="ChEBI" id="CHEBI:83421"/>
        <dbReference type="ChEBI" id="CHEBI:456216"/>
        <dbReference type="EC" id="2.7.11.1"/>
    </reaction>
</comment>
<dbReference type="GO" id="GO:0005524">
    <property type="term" value="F:ATP binding"/>
    <property type="evidence" value="ECO:0007669"/>
    <property type="project" value="UniProtKB-KW"/>
</dbReference>
<protein>
    <recommendedName>
        <fullName evidence="2">non-specific serine/threonine protein kinase</fullName>
        <ecNumber evidence="2">2.7.11.1</ecNumber>
    </recommendedName>
</protein>
<keyword evidence="9" id="KW-0862">Zinc</keyword>
<evidence type="ECO:0000256" key="6">
    <source>
        <dbReference type="ARBA" id="ARBA00022723"/>
    </source>
</evidence>
<evidence type="ECO:0000256" key="7">
    <source>
        <dbReference type="ARBA" id="ARBA00022741"/>
    </source>
</evidence>
<evidence type="ECO:0000256" key="10">
    <source>
        <dbReference type="ARBA" id="ARBA00022840"/>
    </source>
</evidence>
<evidence type="ECO:0000256" key="2">
    <source>
        <dbReference type="ARBA" id="ARBA00012513"/>
    </source>
</evidence>
<comment type="catalytic activity">
    <reaction evidence="11">
        <text>L-threonyl-[protein] + ATP = O-phospho-L-threonyl-[protein] + ADP + H(+)</text>
        <dbReference type="Rhea" id="RHEA:46608"/>
        <dbReference type="Rhea" id="RHEA-COMP:11060"/>
        <dbReference type="Rhea" id="RHEA-COMP:11605"/>
        <dbReference type="ChEBI" id="CHEBI:15378"/>
        <dbReference type="ChEBI" id="CHEBI:30013"/>
        <dbReference type="ChEBI" id="CHEBI:30616"/>
        <dbReference type="ChEBI" id="CHEBI:61977"/>
        <dbReference type="ChEBI" id="CHEBI:456216"/>
        <dbReference type="EC" id="2.7.11.1"/>
    </reaction>
</comment>
<organism evidence="16">
    <name type="scientific">Drosophila sechellia</name>
    <name type="common">Fruit fly</name>
    <dbReference type="NCBI Taxonomy" id="7238"/>
    <lineage>
        <taxon>Eukaryota</taxon>
        <taxon>Metazoa</taxon>
        <taxon>Ecdysozoa</taxon>
        <taxon>Arthropoda</taxon>
        <taxon>Hexapoda</taxon>
        <taxon>Insecta</taxon>
        <taxon>Pterygota</taxon>
        <taxon>Neoptera</taxon>
        <taxon>Endopterygota</taxon>
        <taxon>Diptera</taxon>
        <taxon>Brachycera</taxon>
        <taxon>Muscomorpha</taxon>
        <taxon>Ephydroidea</taxon>
        <taxon>Drosophilidae</taxon>
        <taxon>Drosophila</taxon>
        <taxon>Sophophora</taxon>
    </lineage>
</organism>
<name>B4I0J8_DROSE</name>
<evidence type="ECO:0000256" key="5">
    <source>
        <dbReference type="ARBA" id="ARBA00022679"/>
    </source>
</evidence>
<proteinExistence type="inferred from homology"/>
<evidence type="ECO:0000313" key="15">
    <source>
        <dbReference type="EMBL" id="EDW53029.1"/>
    </source>
</evidence>
<dbReference type="Gene3D" id="4.10.1170.10">
    <property type="entry name" value="MAP kinase activated protein kinase 2"/>
    <property type="match status" value="1"/>
</dbReference>
<evidence type="ECO:0000256" key="11">
    <source>
        <dbReference type="ARBA" id="ARBA00047899"/>
    </source>
</evidence>
<dbReference type="Pfam" id="PF02244">
    <property type="entry name" value="Propep_M14"/>
    <property type="match status" value="1"/>
</dbReference>
<feature type="chain" id="PRO_5002809820" description="non-specific serine/threonine protein kinase" evidence="13">
    <location>
        <begin position="23"/>
        <end position="221"/>
    </location>
</feature>
<keyword evidence="7" id="KW-0547">Nucleotide-binding</keyword>
<dbReference type="InterPro" id="IPR027442">
    <property type="entry name" value="MAPKAPK_C"/>
</dbReference>
<dbReference type="AlphaFoldDB" id="B4I0J8"/>
<keyword evidence="5" id="KW-0808">Transferase</keyword>
<feature type="signal peptide" evidence="13">
    <location>
        <begin position="1"/>
        <end position="22"/>
    </location>
</feature>
<keyword evidence="6" id="KW-0479">Metal-binding</keyword>
<dbReference type="InterPro" id="IPR003146">
    <property type="entry name" value="M14A_act_pep"/>
</dbReference>
<dbReference type="STRING" id="7238.B4I0J8"/>
<dbReference type="EC" id="2.7.11.1" evidence="2"/>
<evidence type="ECO:0000256" key="8">
    <source>
        <dbReference type="ARBA" id="ARBA00022777"/>
    </source>
</evidence>
<dbReference type="SUPFAM" id="SSF54897">
    <property type="entry name" value="Protease propeptides/inhibitors"/>
    <property type="match status" value="1"/>
</dbReference>
<reference evidence="15 16" key="1">
    <citation type="journal article" date="2007" name="Nature">
        <title>Evolution of genes and genomes on the Drosophila phylogeny.</title>
        <authorList>
            <consortium name="Drosophila 12 Genomes Consortium"/>
            <person name="Clark A.G."/>
            <person name="Eisen M.B."/>
            <person name="Smith D.R."/>
            <person name="Bergman C.M."/>
            <person name="Oliver B."/>
            <person name="Markow T.A."/>
            <person name="Kaufman T.C."/>
            <person name="Kellis M."/>
            <person name="Gelbart W."/>
            <person name="Iyer V.N."/>
            <person name="Pollard D.A."/>
            <person name="Sackton T.B."/>
            <person name="Larracuente A.M."/>
            <person name="Singh N.D."/>
            <person name="Abad J.P."/>
            <person name="Abt D.N."/>
            <person name="Adryan B."/>
            <person name="Aguade M."/>
            <person name="Akashi H."/>
            <person name="Anderson W.W."/>
            <person name="Aquadro C.F."/>
            <person name="Ardell D.H."/>
            <person name="Arguello R."/>
            <person name="Artieri C.G."/>
            <person name="Barbash D.A."/>
            <person name="Barker D."/>
            <person name="Barsanti P."/>
            <person name="Batterham P."/>
            <person name="Batzoglou S."/>
            <person name="Begun D."/>
            <person name="Bhutkar A."/>
            <person name="Blanco E."/>
            <person name="Bosak S.A."/>
            <person name="Bradley R.K."/>
            <person name="Brand A.D."/>
            <person name="Brent M.R."/>
            <person name="Brooks A.N."/>
            <person name="Brown R.H."/>
            <person name="Butlin R.K."/>
            <person name="Caggese C."/>
            <person name="Calvi B.R."/>
            <person name="Bernardo de Carvalho A."/>
            <person name="Caspi A."/>
            <person name="Castrezana S."/>
            <person name="Celniker S.E."/>
            <person name="Chang J.L."/>
            <person name="Chapple C."/>
            <person name="Chatterji S."/>
            <person name="Chinwalla A."/>
            <person name="Civetta A."/>
            <person name="Clifton S.W."/>
            <person name="Comeron J.M."/>
            <person name="Costello J.C."/>
            <person name="Coyne J.A."/>
            <person name="Daub J."/>
            <person name="David R.G."/>
            <person name="Delcher A.L."/>
            <person name="Delehaunty K."/>
            <person name="Do C.B."/>
            <person name="Ebling H."/>
            <person name="Edwards K."/>
            <person name="Eickbush T."/>
            <person name="Evans J.D."/>
            <person name="Filipski A."/>
            <person name="Findeiss S."/>
            <person name="Freyhult E."/>
            <person name="Fulton L."/>
            <person name="Fulton R."/>
            <person name="Garcia A.C."/>
            <person name="Gardiner A."/>
            <person name="Garfield D.A."/>
            <person name="Garvin B.E."/>
            <person name="Gibson G."/>
            <person name="Gilbert D."/>
            <person name="Gnerre S."/>
            <person name="Godfrey J."/>
            <person name="Good R."/>
            <person name="Gotea V."/>
            <person name="Gravely B."/>
            <person name="Greenberg A.J."/>
            <person name="Griffiths-Jones S."/>
            <person name="Gross S."/>
            <person name="Guigo R."/>
            <person name="Gustafson E.A."/>
            <person name="Haerty W."/>
            <person name="Hahn M.W."/>
            <person name="Halligan D.L."/>
            <person name="Halpern A.L."/>
            <person name="Halter G.M."/>
            <person name="Han M.V."/>
            <person name="Heger A."/>
            <person name="Hillier L."/>
            <person name="Hinrichs A.S."/>
            <person name="Holmes I."/>
            <person name="Hoskins R.A."/>
            <person name="Hubisz M.J."/>
            <person name="Hultmark D."/>
            <person name="Huntley M.A."/>
            <person name="Jaffe D.B."/>
            <person name="Jagadeeshan S."/>
            <person name="Jeck W.R."/>
            <person name="Johnson J."/>
            <person name="Jones C.D."/>
            <person name="Jordan W.C."/>
            <person name="Karpen G.H."/>
            <person name="Kataoka E."/>
            <person name="Keightley P.D."/>
            <person name="Kheradpour P."/>
            <person name="Kirkness E.F."/>
            <person name="Koerich L.B."/>
            <person name="Kristiansen K."/>
            <person name="Kudrna D."/>
            <person name="Kulathinal R.J."/>
            <person name="Kumar S."/>
            <person name="Kwok R."/>
            <person name="Lander E."/>
            <person name="Langley C.H."/>
            <person name="Lapoint R."/>
            <person name="Lazzaro B.P."/>
            <person name="Lee S.J."/>
            <person name="Levesque L."/>
            <person name="Li R."/>
            <person name="Lin C.F."/>
            <person name="Lin M.F."/>
            <person name="Lindblad-Toh K."/>
            <person name="Llopart A."/>
            <person name="Long M."/>
            <person name="Low L."/>
            <person name="Lozovsky E."/>
            <person name="Lu J."/>
            <person name="Luo M."/>
            <person name="Machado C.A."/>
            <person name="Makalowski W."/>
            <person name="Marzo M."/>
            <person name="Matsuda M."/>
            <person name="Matzkin L."/>
            <person name="McAllister B."/>
            <person name="McBride C.S."/>
            <person name="McKernan B."/>
            <person name="McKernan K."/>
            <person name="Mendez-Lago M."/>
            <person name="Minx P."/>
            <person name="Mollenhauer M.U."/>
            <person name="Montooth K."/>
            <person name="Mount S.M."/>
            <person name="Mu X."/>
            <person name="Myers E."/>
            <person name="Negre B."/>
            <person name="Newfeld S."/>
            <person name="Nielsen R."/>
            <person name="Noor M.A."/>
            <person name="O'Grady P."/>
            <person name="Pachter L."/>
            <person name="Papaceit M."/>
            <person name="Parisi M.J."/>
            <person name="Parisi M."/>
            <person name="Parts L."/>
            <person name="Pedersen J.S."/>
            <person name="Pesole G."/>
            <person name="Phillippy A.M."/>
            <person name="Ponting C.P."/>
            <person name="Pop M."/>
            <person name="Porcelli D."/>
            <person name="Powell J.R."/>
            <person name="Prohaska S."/>
            <person name="Pruitt K."/>
            <person name="Puig M."/>
            <person name="Quesneville H."/>
            <person name="Ram K.R."/>
            <person name="Rand D."/>
            <person name="Rasmussen M.D."/>
            <person name="Reed L.K."/>
            <person name="Reenan R."/>
            <person name="Reily A."/>
            <person name="Remington K.A."/>
            <person name="Rieger T.T."/>
            <person name="Ritchie M.G."/>
            <person name="Robin C."/>
            <person name="Rogers Y.H."/>
            <person name="Rohde C."/>
            <person name="Rozas J."/>
            <person name="Rubenfield M.J."/>
            <person name="Ruiz A."/>
            <person name="Russo S."/>
            <person name="Salzberg S.L."/>
            <person name="Sanchez-Gracia A."/>
            <person name="Saranga D.J."/>
            <person name="Sato H."/>
            <person name="Schaeffer S.W."/>
            <person name="Schatz M.C."/>
            <person name="Schlenke T."/>
            <person name="Schwartz R."/>
            <person name="Segarra C."/>
            <person name="Singh R.S."/>
            <person name="Sirot L."/>
            <person name="Sirota M."/>
            <person name="Sisneros N.B."/>
            <person name="Smith C.D."/>
            <person name="Smith T.F."/>
            <person name="Spieth J."/>
            <person name="Stage D.E."/>
            <person name="Stark A."/>
            <person name="Stephan W."/>
            <person name="Strausberg R.L."/>
            <person name="Strempel S."/>
            <person name="Sturgill D."/>
            <person name="Sutton G."/>
            <person name="Sutton G.G."/>
            <person name="Tao W."/>
            <person name="Teichmann S."/>
            <person name="Tobari Y.N."/>
            <person name="Tomimura Y."/>
            <person name="Tsolas J.M."/>
            <person name="Valente V.L."/>
            <person name="Venter E."/>
            <person name="Venter J.C."/>
            <person name="Vicario S."/>
            <person name="Vieira F.G."/>
            <person name="Vilella A.J."/>
            <person name="Villasante A."/>
            <person name="Walenz B."/>
            <person name="Wang J."/>
            <person name="Wasserman M."/>
            <person name="Watts T."/>
            <person name="Wilson D."/>
            <person name="Wilson R.K."/>
            <person name="Wing R.A."/>
            <person name="Wolfner M.F."/>
            <person name="Wong A."/>
            <person name="Wong G.K."/>
            <person name="Wu C.I."/>
            <person name="Wu G."/>
            <person name="Yamamoto D."/>
            <person name="Yang H.P."/>
            <person name="Yang S.P."/>
            <person name="Yorke J.A."/>
            <person name="Yoshida K."/>
            <person name="Zdobnov E."/>
            <person name="Zhang P."/>
            <person name="Zhang Y."/>
            <person name="Zimin A.V."/>
            <person name="Baldwin J."/>
            <person name="Abdouelleil A."/>
            <person name="Abdulkadir J."/>
            <person name="Abebe A."/>
            <person name="Abera B."/>
            <person name="Abreu J."/>
            <person name="Acer S.C."/>
            <person name="Aftuck L."/>
            <person name="Alexander A."/>
            <person name="An P."/>
            <person name="Anderson E."/>
            <person name="Anderson S."/>
            <person name="Arachi H."/>
            <person name="Azer M."/>
            <person name="Bachantsang P."/>
            <person name="Barry A."/>
            <person name="Bayul T."/>
            <person name="Berlin A."/>
            <person name="Bessette D."/>
            <person name="Bloom T."/>
            <person name="Blye J."/>
            <person name="Boguslavskiy L."/>
            <person name="Bonnet C."/>
            <person name="Boukhgalter B."/>
            <person name="Bourzgui I."/>
            <person name="Brown A."/>
            <person name="Cahill P."/>
            <person name="Channer S."/>
            <person name="Cheshatsang Y."/>
            <person name="Chuda L."/>
            <person name="Citroen M."/>
            <person name="Collymore A."/>
            <person name="Cooke P."/>
            <person name="Costello M."/>
            <person name="D'Aco K."/>
            <person name="Daza R."/>
            <person name="De Haan G."/>
            <person name="DeGray S."/>
            <person name="DeMaso C."/>
            <person name="Dhargay N."/>
            <person name="Dooley K."/>
            <person name="Dooley E."/>
            <person name="Doricent M."/>
            <person name="Dorje P."/>
            <person name="Dorjee K."/>
            <person name="Dupes A."/>
            <person name="Elong R."/>
            <person name="Falk J."/>
            <person name="Farina A."/>
            <person name="Faro S."/>
            <person name="Ferguson D."/>
            <person name="Fisher S."/>
            <person name="Foley C.D."/>
            <person name="Franke A."/>
            <person name="Friedrich D."/>
            <person name="Gadbois L."/>
            <person name="Gearin G."/>
            <person name="Gearin C.R."/>
            <person name="Giannoukos G."/>
            <person name="Goode T."/>
            <person name="Graham J."/>
            <person name="Grandbois E."/>
            <person name="Grewal S."/>
            <person name="Gyaltsen K."/>
            <person name="Hafez N."/>
            <person name="Hagos B."/>
            <person name="Hall J."/>
            <person name="Henson C."/>
            <person name="Hollinger A."/>
            <person name="Honan T."/>
            <person name="Huard M.D."/>
            <person name="Hughes L."/>
            <person name="Hurhula B."/>
            <person name="Husby M.E."/>
            <person name="Kamat A."/>
            <person name="Kanga B."/>
            <person name="Kashin S."/>
            <person name="Khazanovich D."/>
            <person name="Kisner P."/>
            <person name="Lance K."/>
            <person name="Lara M."/>
            <person name="Lee W."/>
            <person name="Lennon N."/>
            <person name="Letendre F."/>
            <person name="LeVine R."/>
            <person name="Lipovsky A."/>
            <person name="Liu X."/>
            <person name="Liu J."/>
            <person name="Liu S."/>
            <person name="Lokyitsang T."/>
            <person name="Lokyitsang Y."/>
            <person name="Lubonja R."/>
            <person name="Lui A."/>
            <person name="MacDonald P."/>
            <person name="Magnisalis V."/>
            <person name="Maru K."/>
            <person name="Matthews C."/>
            <person name="McCusker W."/>
            <person name="McDonough S."/>
            <person name="Mehta T."/>
            <person name="Meldrim J."/>
            <person name="Meneus L."/>
            <person name="Mihai O."/>
            <person name="Mihalev A."/>
            <person name="Mihova T."/>
            <person name="Mittelman R."/>
            <person name="Mlenga V."/>
            <person name="Montmayeur A."/>
            <person name="Mulrain L."/>
            <person name="Navidi A."/>
            <person name="Naylor J."/>
            <person name="Negash T."/>
            <person name="Nguyen T."/>
            <person name="Nguyen N."/>
            <person name="Nicol R."/>
            <person name="Norbu C."/>
            <person name="Norbu N."/>
            <person name="Novod N."/>
            <person name="O'Neill B."/>
            <person name="Osman S."/>
            <person name="Markiewicz E."/>
            <person name="Oyono O.L."/>
            <person name="Patti C."/>
            <person name="Phunkhang P."/>
            <person name="Pierre F."/>
            <person name="Priest M."/>
            <person name="Raghuraman S."/>
            <person name="Rege F."/>
            <person name="Reyes R."/>
            <person name="Rise C."/>
            <person name="Rogov P."/>
            <person name="Ross K."/>
            <person name="Ryan E."/>
            <person name="Settipalli S."/>
            <person name="Shea T."/>
            <person name="Sherpa N."/>
            <person name="Shi L."/>
            <person name="Shih D."/>
            <person name="Sparrow T."/>
            <person name="Spaulding J."/>
            <person name="Stalker J."/>
            <person name="Stange-Thomann N."/>
            <person name="Stavropoulos S."/>
            <person name="Stone C."/>
            <person name="Strader C."/>
            <person name="Tesfaye S."/>
            <person name="Thomson T."/>
            <person name="Thoulutsang Y."/>
            <person name="Thoulutsang D."/>
            <person name="Topham K."/>
            <person name="Topping I."/>
            <person name="Tsamla T."/>
            <person name="Vassiliev H."/>
            <person name="Vo A."/>
            <person name="Wangchuk T."/>
            <person name="Wangdi T."/>
            <person name="Weiand M."/>
            <person name="Wilkinson J."/>
            <person name="Wilson A."/>
            <person name="Yadav S."/>
            <person name="Young G."/>
            <person name="Yu Q."/>
            <person name="Zembek L."/>
            <person name="Zhong D."/>
            <person name="Zimmer A."/>
            <person name="Zwirko Z."/>
            <person name="Jaffe D.B."/>
            <person name="Alvarez P."/>
            <person name="Brockman W."/>
            <person name="Butler J."/>
            <person name="Chin C."/>
            <person name="Gnerre S."/>
            <person name="Grabherr M."/>
            <person name="Kleber M."/>
            <person name="Mauceli E."/>
            <person name="MacCallum I."/>
        </authorList>
    </citation>
    <scope>NUCLEOTIDE SEQUENCE [LARGE SCALE GENOMIC DNA]</scope>
    <source>
        <strain evidence="16">Rob3c / Tucson 14021-0248.25</strain>
    </source>
</reference>
<keyword evidence="8" id="KW-0418">Kinase</keyword>
<evidence type="ECO:0000256" key="12">
    <source>
        <dbReference type="ARBA" id="ARBA00048679"/>
    </source>
</evidence>
<evidence type="ECO:0000256" key="1">
    <source>
        <dbReference type="ARBA" id="ARBA00006692"/>
    </source>
</evidence>
<keyword evidence="3" id="KW-0723">Serine/threonine-protein kinase</keyword>
<comment type="similarity">
    <text evidence="1">Belongs to the protein kinase superfamily. CAMK Ser/Thr protein kinase family.</text>
</comment>
<dbReference type="PhylomeDB" id="B4I0J8"/>
<dbReference type="HOGENOM" id="CLU_1251824_0_0_1"/>
<evidence type="ECO:0000259" key="14">
    <source>
        <dbReference type="Pfam" id="PF02244"/>
    </source>
</evidence>
<dbReference type="Gene3D" id="3.30.70.340">
    <property type="entry name" value="Metallocarboxypeptidase-like"/>
    <property type="match status" value="1"/>
</dbReference>
<sequence length="221" mass="25224">MAQTTLLLQLLLLVVAVAASSANQLPSNLTQLDANKIPQRYDEAQLWRIYNISEAMQQRVPVGQMLEQKFGGNIWKENSKFLDISIARDQLKAARSFLSAHRLDPQILSHNIQSMIDEELLEGIQSSSFGHGRRTNKGARSSMHWKDYHELETIYSIYAGDPHQIPQHRATIHHWPNGRGSRSESAQMQIKALDKSNNPLLTKRRKKIEEMEVYVANATRN</sequence>
<dbReference type="GO" id="GO:0004674">
    <property type="term" value="F:protein serine/threonine kinase activity"/>
    <property type="evidence" value="ECO:0007669"/>
    <property type="project" value="UniProtKB-KW"/>
</dbReference>
<keyword evidence="4" id="KW-0597">Phosphoprotein</keyword>
<keyword evidence="13" id="KW-0732">Signal</keyword>
<evidence type="ECO:0000313" key="16">
    <source>
        <dbReference type="Proteomes" id="UP000001292"/>
    </source>
</evidence>
<keyword evidence="10" id="KW-0067">ATP-binding</keyword>
<dbReference type="InterPro" id="IPR036990">
    <property type="entry name" value="M14A-like_propep"/>
</dbReference>
<keyword evidence="16" id="KW-1185">Reference proteome</keyword>
<evidence type="ECO:0000256" key="9">
    <source>
        <dbReference type="ARBA" id="ARBA00022833"/>
    </source>
</evidence>
<accession>B4I0J8</accession>
<gene>
    <name evidence="15" type="primary">Dsec\GM12620</name>
    <name evidence="15" type="ORF">Dsec_GM12620</name>
</gene>
<evidence type="ECO:0000256" key="13">
    <source>
        <dbReference type="SAM" id="SignalP"/>
    </source>
</evidence>
<dbReference type="Proteomes" id="UP000001292">
    <property type="component" value="Unassembled WGS sequence"/>
</dbReference>
<feature type="domain" description="Carboxypeptidase activation peptide" evidence="14">
    <location>
        <begin position="66"/>
        <end position="119"/>
    </location>
</feature>